<dbReference type="Proteomes" id="UP000075230">
    <property type="component" value="Unassembled WGS sequence"/>
</dbReference>
<evidence type="ECO:0000313" key="1">
    <source>
        <dbReference type="EMBL" id="GAT19435.1"/>
    </source>
</evidence>
<accession>A0A146EZK3</accession>
<evidence type="ECO:0000313" key="2">
    <source>
        <dbReference type="Proteomes" id="UP000075230"/>
    </source>
</evidence>
<reference evidence="2" key="2">
    <citation type="submission" date="2016-02" db="EMBL/GenBank/DDBJ databases">
        <title>Genome sequencing of Aspergillus luchuensis NBRC 4314.</title>
        <authorList>
            <person name="Yamada O."/>
        </authorList>
    </citation>
    <scope>NUCLEOTIDE SEQUENCE [LARGE SCALE GENOMIC DNA]</scope>
    <source>
        <strain evidence="2">RIB 2604</strain>
    </source>
</reference>
<protein>
    <submittedName>
        <fullName evidence="1">Alpha-L-fucosidase 2</fullName>
    </submittedName>
</protein>
<organism evidence="1 2">
    <name type="scientific">Aspergillus kawachii</name>
    <name type="common">White koji mold</name>
    <name type="synonym">Aspergillus awamori var. kawachi</name>
    <dbReference type="NCBI Taxonomy" id="1069201"/>
    <lineage>
        <taxon>Eukaryota</taxon>
        <taxon>Fungi</taxon>
        <taxon>Dikarya</taxon>
        <taxon>Ascomycota</taxon>
        <taxon>Pezizomycotina</taxon>
        <taxon>Eurotiomycetes</taxon>
        <taxon>Eurotiomycetidae</taxon>
        <taxon>Eurotiales</taxon>
        <taxon>Aspergillaceae</taxon>
        <taxon>Aspergillus</taxon>
        <taxon>Aspergillus subgen. Circumdati</taxon>
    </lineage>
</organism>
<dbReference type="EMBL" id="BCWF01000006">
    <property type="protein sequence ID" value="GAT19435.1"/>
    <property type="molecule type" value="Genomic_DNA"/>
</dbReference>
<gene>
    <name evidence="1" type="ORF">RIB2604_00600120</name>
</gene>
<comment type="caution">
    <text evidence="1">The sequence shown here is derived from an EMBL/GenBank/DDBJ whole genome shotgun (WGS) entry which is preliminary data.</text>
</comment>
<sequence length="94" mass="10036">MFGSSSKSVHLGGGMSEIKLGTKSGKIGDLESAFGSGQTGWGKTAWMVARIGVWQTNEYRGEADNDSIGLDNKIKLAEVKVLDHEPVSVVAFQH</sequence>
<proteinExistence type="predicted"/>
<reference evidence="1 2" key="1">
    <citation type="journal article" date="2016" name="DNA Res.">
        <title>Genome sequence of Aspergillus luchuensis NBRC 4314.</title>
        <authorList>
            <person name="Yamada O."/>
            <person name="Machida M."/>
            <person name="Hosoyama A."/>
            <person name="Goto M."/>
            <person name="Takahashi T."/>
            <person name="Futagami T."/>
            <person name="Yamagata Y."/>
            <person name="Takeuchi M."/>
            <person name="Kobayashi T."/>
            <person name="Koike H."/>
            <person name="Abe K."/>
            <person name="Asai K."/>
            <person name="Arita M."/>
            <person name="Fujita N."/>
            <person name="Fukuda K."/>
            <person name="Higa K."/>
            <person name="Horikawa H."/>
            <person name="Ishikawa T."/>
            <person name="Jinno K."/>
            <person name="Kato Y."/>
            <person name="Kirimura K."/>
            <person name="Mizutani O."/>
            <person name="Nakasone K."/>
            <person name="Sano M."/>
            <person name="Shiraishi Y."/>
            <person name="Tsukahara M."/>
            <person name="Gomi K."/>
        </authorList>
    </citation>
    <scope>NUCLEOTIDE SEQUENCE [LARGE SCALE GENOMIC DNA]</scope>
    <source>
        <strain evidence="1 2">RIB 2604</strain>
    </source>
</reference>
<dbReference type="AlphaFoldDB" id="A0A146EZK3"/>
<name>A0A146EZK3_ASPKA</name>